<evidence type="ECO:0000313" key="9">
    <source>
        <dbReference type="EMBL" id="MEZ2739891.1"/>
    </source>
</evidence>
<evidence type="ECO:0000256" key="8">
    <source>
        <dbReference type="SAM" id="Phobius"/>
    </source>
</evidence>
<sequence>MSLRDVLERWQAPIYLVTVVLAAVMAWQFDDMQVLEVTINPALALMLYVTFLQVPWTALRAVWVQGRFLLALLVTNFVAIPLLVGALSLMLPSDDLLRFGVLLVLLAPCIDYVVTFAHMGKADARLLLACTPVLLVVQMLLLPFYIEVMLGSQAADWVQLGAFVDAFIGLIVAPLALAVATQWWAQRSSTGQRWSAVLALLPVPATAMVLFVVMAAVVPQLGAAPDAVRQVLPVYVAFAVLAPAVAWCVAQLFKLPASAARAVAFSGSTRNSLVVLPLALAVPGAMPVLPAVIVAQTLVELLSELVYIQLMPRLR</sequence>
<name>A0ABV4IDI4_9BURK</name>
<organism evidence="9 10">
    <name type="scientific">Comamonas jiangduensis</name>
    <dbReference type="NCBI Taxonomy" id="1194168"/>
    <lineage>
        <taxon>Bacteria</taxon>
        <taxon>Pseudomonadati</taxon>
        <taxon>Pseudomonadota</taxon>
        <taxon>Betaproteobacteria</taxon>
        <taxon>Burkholderiales</taxon>
        <taxon>Comamonadaceae</taxon>
        <taxon>Comamonas</taxon>
    </lineage>
</organism>
<comment type="similarity">
    <text evidence="2">Belongs to the arsenical resistance-3 (ACR3) (TC 2.A.59) family.</text>
</comment>
<evidence type="ECO:0000256" key="7">
    <source>
        <dbReference type="ARBA" id="ARBA00023136"/>
    </source>
</evidence>
<feature type="transmembrane region" description="Helical" evidence="8">
    <location>
        <begin position="230"/>
        <end position="250"/>
    </location>
</feature>
<evidence type="ECO:0000256" key="4">
    <source>
        <dbReference type="ARBA" id="ARBA00022475"/>
    </source>
</evidence>
<feature type="transmembrane region" description="Helical" evidence="8">
    <location>
        <begin position="12"/>
        <end position="29"/>
    </location>
</feature>
<feature type="transmembrane region" description="Helical" evidence="8">
    <location>
        <begin position="68"/>
        <end position="90"/>
    </location>
</feature>
<accession>A0ABV4IDI4</accession>
<feature type="transmembrane region" description="Helical" evidence="8">
    <location>
        <begin position="96"/>
        <end position="114"/>
    </location>
</feature>
<protein>
    <submittedName>
        <fullName evidence="9">Arsenic resistance protein</fullName>
    </submittedName>
</protein>
<comment type="subcellular location">
    <subcellularLocation>
        <location evidence="1">Cell membrane</location>
        <topology evidence="1">Multi-pass membrane protein</topology>
    </subcellularLocation>
</comment>
<proteinExistence type="inferred from homology"/>
<keyword evidence="10" id="KW-1185">Reference proteome</keyword>
<feature type="transmembrane region" description="Helical" evidence="8">
    <location>
        <begin position="197"/>
        <end position="218"/>
    </location>
</feature>
<keyword evidence="6 8" id="KW-1133">Transmembrane helix</keyword>
<dbReference type="RefSeq" id="WP_370892562.1">
    <property type="nucleotide sequence ID" value="NZ_JBGJLR010000011.1"/>
</dbReference>
<dbReference type="PANTHER" id="PTHR43057:SF1">
    <property type="entry name" value="ARSENICAL-RESISTANCE PROTEIN 3"/>
    <property type="match status" value="1"/>
</dbReference>
<dbReference type="Gene3D" id="1.20.1530.20">
    <property type="match status" value="1"/>
</dbReference>
<dbReference type="InterPro" id="IPR002657">
    <property type="entry name" value="BilAc:Na_symport/Acr3"/>
</dbReference>
<evidence type="ECO:0000256" key="2">
    <source>
        <dbReference type="ARBA" id="ARBA00010110"/>
    </source>
</evidence>
<feature type="transmembrane region" description="Helical" evidence="8">
    <location>
        <begin position="41"/>
        <end position="59"/>
    </location>
</feature>
<dbReference type="Pfam" id="PF01758">
    <property type="entry name" value="SBF"/>
    <property type="match status" value="1"/>
</dbReference>
<dbReference type="EMBL" id="JBGJLR010000011">
    <property type="protein sequence ID" value="MEZ2739891.1"/>
    <property type="molecule type" value="Genomic_DNA"/>
</dbReference>
<dbReference type="InterPro" id="IPR004706">
    <property type="entry name" value="Arsenical-R_Acr3"/>
</dbReference>
<keyword evidence="5 8" id="KW-0812">Transmembrane</keyword>
<keyword evidence="4" id="KW-1003">Cell membrane</keyword>
<evidence type="ECO:0000256" key="3">
    <source>
        <dbReference type="ARBA" id="ARBA00022448"/>
    </source>
</evidence>
<keyword evidence="7 8" id="KW-0472">Membrane</keyword>
<feature type="transmembrane region" description="Helical" evidence="8">
    <location>
        <begin position="126"/>
        <end position="146"/>
    </location>
</feature>
<dbReference type="PANTHER" id="PTHR43057">
    <property type="entry name" value="ARSENITE EFFLUX TRANSPORTER"/>
    <property type="match status" value="1"/>
</dbReference>
<evidence type="ECO:0000256" key="5">
    <source>
        <dbReference type="ARBA" id="ARBA00022692"/>
    </source>
</evidence>
<keyword evidence="3" id="KW-0813">Transport</keyword>
<evidence type="ECO:0000256" key="1">
    <source>
        <dbReference type="ARBA" id="ARBA00004651"/>
    </source>
</evidence>
<comment type="caution">
    <text evidence="9">The sequence shown here is derived from an EMBL/GenBank/DDBJ whole genome shotgun (WGS) entry which is preliminary data.</text>
</comment>
<gene>
    <name evidence="9" type="ORF">ACBP88_10605</name>
</gene>
<evidence type="ECO:0000256" key="6">
    <source>
        <dbReference type="ARBA" id="ARBA00022989"/>
    </source>
</evidence>
<reference evidence="9 10" key="1">
    <citation type="submission" date="2024-08" db="EMBL/GenBank/DDBJ databases">
        <authorList>
            <person name="Feng Z."/>
            <person name="Ronholm J."/>
        </authorList>
    </citation>
    <scope>NUCLEOTIDE SEQUENCE [LARGE SCALE GENOMIC DNA]</scope>
    <source>
        <strain evidence="9 10">4-AB0-8</strain>
    </source>
</reference>
<feature type="transmembrane region" description="Helical" evidence="8">
    <location>
        <begin position="166"/>
        <end position="185"/>
    </location>
</feature>
<dbReference type="Proteomes" id="UP001567350">
    <property type="component" value="Unassembled WGS sequence"/>
</dbReference>
<dbReference type="InterPro" id="IPR038770">
    <property type="entry name" value="Na+/solute_symporter_sf"/>
</dbReference>
<evidence type="ECO:0000313" key="10">
    <source>
        <dbReference type="Proteomes" id="UP001567350"/>
    </source>
</evidence>